<protein>
    <recommendedName>
        <fullName evidence="6">Mediator of RNA polymerase II transcription subunit 18</fullName>
    </recommendedName>
    <alternativeName>
        <fullName evidence="6">Mediator complex subunit 18</fullName>
    </alternativeName>
</protein>
<dbReference type="GO" id="GO:0070847">
    <property type="term" value="C:core mediator complex"/>
    <property type="evidence" value="ECO:0007669"/>
    <property type="project" value="TreeGrafter"/>
</dbReference>
<comment type="similarity">
    <text evidence="2 6">Belongs to the Mediator complex subunit 18 family.</text>
</comment>
<evidence type="ECO:0000313" key="8">
    <source>
        <dbReference type="Proteomes" id="UP000275408"/>
    </source>
</evidence>
<dbReference type="GO" id="GO:0006357">
    <property type="term" value="P:regulation of transcription by RNA polymerase II"/>
    <property type="evidence" value="ECO:0007669"/>
    <property type="project" value="InterPro"/>
</dbReference>
<keyword evidence="6" id="KW-0010">Activator</keyword>
<organism evidence="7 8">
    <name type="scientific">Pocillopora damicornis</name>
    <name type="common">Cauliflower coral</name>
    <name type="synonym">Millepora damicornis</name>
    <dbReference type="NCBI Taxonomy" id="46731"/>
    <lineage>
        <taxon>Eukaryota</taxon>
        <taxon>Metazoa</taxon>
        <taxon>Cnidaria</taxon>
        <taxon>Anthozoa</taxon>
        <taxon>Hexacorallia</taxon>
        <taxon>Scleractinia</taxon>
        <taxon>Astrocoeniina</taxon>
        <taxon>Pocilloporidae</taxon>
        <taxon>Pocillopora</taxon>
    </lineage>
</organism>
<dbReference type="PANTHER" id="PTHR13321">
    <property type="entry name" value="MEDIATOR OF RNA POLYMERASE II TRANSCRIPTION, SUBUNIT 18"/>
    <property type="match status" value="1"/>
</dbReference>
<dbReference type="Gene3D" id="2.40.320.10">
    <property type="entry name" value="Hypothetical Protein Pfu-838710-001"/>
    <property type="match status" value="1"/>
</dbReference>
<dbReference type="STRING" id="46731.A0A3M6T4T9"/>
<comment type="caution">
    <text evidence="7">The sequence shown here is derived from an EMBL/GenBank/DDBJ whole genome shotgun (WGS) entry which is preliminary data.</text>
</comment>
<name>A0A3M6T4T9_POCDA</name>
<dbReference type="EMBL" id="RCHS01004337">
    <property type="protein sequence ID" value="RMX35951.1"/>
    <property type="molecule type" value="Genomic_DNA"/>
</dbReference>
<evidence type="ECO:0000313" key="7">
    <source>
        <dbReference type="EMBL" id="RMX35951.1"/>
    </source>
</evidence>
<evidence type="ECO:0000256" key="5">
    <source>
        <dbReference type="ARBA" id="ARBA00023242"/>
    </source>
</evidence>
<dbReference type="OrthoDB" id="10018982at2759"/>
<comment type="subunit">
    <text evidence="6">Component of the Mediator complex.</text>
</comment>
<keyword evidence="8" id="KW-1185">Reference proteome</keyword>
<dbReference type="InterPro" id="IPR019095">
    <property type="entry name" value="Mediator_Med18"/>
</dbReference>
<dbReference type="GO" id="GO:0003712">
    <property type="term" value="F:transcription coregulator activity"/>
    <property type="evidence" value="ECO:0007669"/>
    <property type="project" value="InterPro"/>
</dbReference>
<dbReference type="GO" id="GO:0016592">
    <property type="term" value="C:mediator complex"/>
    <property type="evidence" value="ECO:0007669"/>
    <property type="project" value="InterPro"/>
</dbReference>
<dbReference type="PANTHER" id="PTHR13321:SF2">
    <property type="entry name" value="MEDIATOR OF RNA POLYMERASE II TRANSCRIPTION SUBUNIT 18"/>
    <property type="match status" value="1"/>
</dbReference>
<accession>A0A3M6T4T9</accession>
<sequence>MAVAGRQNQLEYFLQGSVGKESVSTLLHRLRGLCDGASRQFATFADREMLYSLGGPGNSVSLRARHSLDDSKAPWQLRYVGQSEMGDKSRSTLLRSCVEVSTSDNLTTFLKELGFRYESEFVLKGYYFIKGHMRITVSQVCRVVGVSDPQSSHPISESYLVEISLMTTVQQVIELRNPTAMDKFLDTLADEIKAFAEHLKPLVHLEKVDHRKLHMT</sequence>
<gene>
    <name evidence="6" type="primary">MED18</name>
    <name evidence="7" type="ORF">pdam_00005242</name>
</gene>
<evidence type="ECO:0000256" key="4">
    <source>
        <dbReference type="ARBA" id="ARBA00023163"/>
    </source>
</evidence>
<evidence type="ECO:0000256" key="3">
    <source>
        <dbReference type="ARBA" id="ARBA00023015"/>
    </source>
</evidence>
<keyword evidence="4 6" id="KW-0804">Transcription</keyword>
<evidence type="ECO:0000256" key="1">
    <source>
        <dbReference type="ARBA" id="ARBA00004123"/>
    </source>
</evidence>
<dbReference type="Proteomes" id="UP000275408">
    <property type="component" value="Unassembled WGS sequence"/>
</dbReference>
<comment type="function">
    <text evidence="6">Component of the Mediator complex, a coactivator involved in the regulated transcription of nearly all RNA polymerase II-dependent genes. Mediator functions as a bridge to convey information from gene-specific regulatory proteins to the basal RNA polymerase II transcription machinery. Mediator is recruited to promoters by direct interactions with regulatory proteins and serves as a scaffold for the assembly of a functional preinitiation complex with RNA polymerase II and the general transcription factors.</text>
</comment>
<dbReference type="GO" id="GO:0006369">
    <property type="term" value="P:termination of RNA polymerase II transcription"/>
    <property type="evidence" value="ECO:0007669"/>
    <property type="project" value="TreeGrafter"/>
</dbReference>
<comment type="subcellular location">
    <subcellularLocation>
        <location evidence="1 6">Nucleus</location>
    </subcellularLocation>
</comment>
<keyword evidence="3 6" id="KW-0805">Transcription regulation</keyword>
<dbReference type="AlphaFoldDB" id="A0A3M6T4T9"/>
<evidence type="ECO:0000256" key="6">
    <source>
        <dbReference type="RuleBase" id="RU364150"/>
    </source>
</evidence>
<keyword evidence="5 6" id="KW-0539">Nucleus</keyword>
<evidence type="ECO:0000256" key="2">
    <source>
        <dbReference type="ARBA" id="ARBA00009814"/>
    </source>
</evidence>
<reference evidence="7 8" key="1">
    <citation type="journal article" date="2018" name="Sci. Rep.">
        <title>Comparative analysis of the Pocillopora damicornis genome highlights role of immune system in coral evolution.</title>
        <authorList>
            <person name="Cunning R."/>
            <person name="Bay R.A."/>
            <person name="Gillette P."/>
            <person name="Baker A.C."/>
            <person name="Traylor-Knowles N."/>
        </authorList>
    </citation>
    <scope>NUCLEOTIDE SEQUENCE [LARGE SCALE GENOMIC DNA]</scope>
    <source>
        <strain evidence="7">RSMAS</strain>
        <tissue evidence="7">Whole animal</tissue>
    </source>
</reference>
<dbReference type="Pfam" id="PF09637">
    <property type="entry name" value="Med18"/>
    <property type="match status" value="2"/>
</dbReference>
<proteinExistence type="inferred from homology"/>